<name>A0A182FXG4_ANOAL</name>
<feature type="compositionally biased region" description="Basic and acidic residues" evidence="1">
    <location>
        <begin position="116"/>
        <end position="126"/>
    </location>
</feature>
<evidence type="ECO:0000313" key="3">
    <source>
        <dbReference type="Proteomes" id="UP000069272"/>
    </source>
</evidence>
<proteinExistence type="predicted"/>
<dbReference type="EnsemblMetazoa" id="AALB014335-RA">
    <property type="protein sequence ID" value="AALB014335-PA"/>
    <property type="gene ID" value="AALB014335"/>
</dbReference>
<reference evidence="2" key="2">
    <citation type="submission" date="2022-08" db="UniProtKB">
        <authorList>
            <consortium name="EnsemblMetazoa"/>
        </authorList>
    </citation>
    <scope>IDENTIFICATION</scope>
    <source>
        <strain evidence="2">STECLA/ALBI9_A</strain>
    </source>
</reference>
<keyword evidence="3" id="KW-1185">Reference proteome</keyword>
<dbReference type="Proteomes" id="UP000069272">
    <property type="component" value="Chromosome 2R"/>
</dbReference>
<protein>
    <submittedName>
        <fullName evidence="2">Uncharacterized protein</fullName>
    </submittedName>
</protein>
<dbReference type="VEuPathDB" id="VectorBase:AALB014335"/>
<reference evidence="2 3" key="1">
    <citation type="journal article" date="2017" name="G3 (Bethesda)">
        <title>The Physical Genome Mapping of Anopheles albimanus Corrected Scaffold Misassemblies and Identified Interarm Rearrangements in Genus Anopheles.</title>
        <authorList>
            <person name="Artemov G.N."/>
            <person name="Peery A.N."/>
            <person name="Jiang X."/>
            <person name="Tu Z."/>
            <person name="Stegniy V.N."/>
            <person name="Sharakhova M.V."/>
            <person name="Sharakhov I.V."/>
        </authorList>
    </citation>
    <scope>NUCLEOTIDE SEQUENCE [LARGE SCALE GENOMIC DNA]</scope>
    <source>
        <strain evidence="2 3">ALBI9_A</strain>
    </source>
</reference>
<sequence>WCRWNSEQQRRSHNPDFLGFSFRVLRDPAIHAKVSRGPWPRSFERPQGGLKQAREVKCEPACDTRATEWRDFHAISTKDGKHKRRLRDGIAYRATGFWVLRFDRSQRKRSGGHYSRSAESRRETPP</sequence>
<accession>A0A182FXG4</accession>
<evidence type="ECO:0000313" key="2">
    <source>
        <dbReference type="EnsemblMetazoa" id="AALB014335-PA"/>
    </source>
</evidence>
<dbReference type="AlphaFoldDB" id="A0A182FXG4"/>
<feature type="region of interest" description="Disordered" evidence="1">
    <location>
        <begin position="106"/>
        <end position="126"/>
    </location>
</feature>
<organism evidence="2 3">
    <name type="scientific">Anopheles albimanus</name>
    <name type="common">New world malaria mosquito</name>
    <dbReference type="NCBI Taxonomy" id="7167"/>
    <lineage>
        <taxon>Eukaryota</taxon>
        <taxon>Metazoa</taxon>
        <taxon>Ecdysozoa</taxon>
        <taxon>Arthropoda</taxon>
        <taxon>Hexapoda</taxon>
        <taxon>Insecta</taxon>
        <taxon>Pterygota</taxon>
        <taxon>Neoptera</taxon>
        <taxon>Endopterygota</taxon>
        <taxon>Diptera</taxon>
        <taxon>Nematocera</taxon>
        <taxon>Culicoidea</taxon>
        <taxon>Culicidae</taxon>
        <taxon>Anophelinae</taxon>
        <taxon>Anopheles</taxon>
    </lineage>
</organism>
<evidence type="ECO:0000256" key="1">
    <source>
        <dbReference type="SAM" id="MobiDB-lite"/>
    </source>
</evidence>